<comment type="caution">
    <text evidence="1">The sequence shown here is derived from an EMBL/GenBank/DDBJ whole genome shotgun (WGS) entry which is preliminary data.</text>
</comment>
<evidence type="ECO:0008006" key="3">
    <source>
        <dbReference type="Google" id="ProtNLM"/>
    </source>
</evidence>
<dbReference type="SUPFAM" id="SSF53474">
    <property type="entry name" value="alpha/beta-Hydrolases"/>
    <property type="match status" value="1"/>
</dbReference>
<name>A0A2M7W1N7_9BACT</name>
<evidence type="ECO:0000313" key="2">
    <source>
        <dbReference type="Proteomes" id="UP000228952"/>
    </source>
</evidence>
<dbReference type="Proteomes" id="UP000228952">
    <property type="component" value="Unassembled WGS sequence"/>
</dbReference>
<dbReference type="EMBL" id="PFQB01000078">
    <property type="protein sequence ID" value="PJA13675.1"/>
    <property type="molecule type" value="Genomic_DNA"/>
</dbReference>
<evidence type="ECO:0000313" key="1">
    <source>
        <dbReference type="EMBL" id="PJA13675.1"/>
    </source>
</evidence>
<dbReference type="InterPro" id="IPR029058">
    <property type="entry name" value="AB_hydrolase_fold"/>
</dbReference>
<proteinExistence type="predicted"/>
<gene>
    <name evidence="1" type="ORF">COX64_03145</name>
</gene>
<organism evidence="1 2">
    <name type="scientific">Candidatus Dojkabacteria bacterium CG_4_10_14_0_2_um_filter_Dojkabacteria_WS6_41_15</name>
    <dbReference type="NCBI Taxonomy" id="2014249"/>
    <lineage>
        <taxon>Bacteria</taxon>
        <taxon>Candidatus Dojkabacteria</taxon>
    </lineage>
</organism>
<dbReference type="InterPro" id="IPR010662">
    <property type="entry name" value="RBBP9/YdeN"/>
</dbReference>
<accession>A0A2M7W1N7</accession>
<protein>
    <recommendedName>
        <fullName evidence="3">AB hydrolase-1 domain-containing protein</fullName>
    </recommendedName>
</protein>
<dbReference type="GO" id="GO:0016787">
    <property type="term" value="F:hydrolase activity"/>
    <property type="evidence" value="ECO:0007669"/>
    <property type="project" value="InterPro"/>
</dbReference>
<dbReference type="Gene3D" id="3.40.50.1820">
    <property type="entry name" value="alpha/beta hydrolase"/>
    <property type="match status" value="1"/>
</dbReference>
<sequence length="216" mass="24818">MQLVIFHGSFTDVHTHWFPGFSQEMTQFGYSVLLPQFPVNSFDEVKPPSDASFTPKQSLSAWMYTFEQDVLPKLEKDTLWIGHSLGNLFMLHVLDKHPEITLVGAIFVVPFYKEVNKGSPHPYQFDVVNNTFYRDSFDFPKLIPQLNFSYTLYSLNDPYVPNTDSLNFAYQLDSTVIPIKNGKHLGSHLEKFPLVEELAKSMIDYSQEANLVVNVE</sequence>
<dbReference type="AlphaFoldDB" id="A0A2M7W1N7"/>
<dbReference type="Pfam" id="PF06821">
    <property type="entry name" value="Ser_hydrolase"/>
    <property type="match status" value="1"/>
</dbReference>
<reference evidence="2" key="1">
    <citation type="submission" date="2017-09" db="EMBL/GenBank/DDBJ databases">
        <title>Depth-based differentiation of microbial function through sediment-hosted aquifers and enrichment of novel symbionts in the deep terrestrial subsurface.</title>
        <authorList>
            <person name="Probst A.J."/>
            <person name="Ladd B."/>
            <person name="Jarett J.K."/>
            <person name="Geller-Mcgrath D.E."/>
            <person name="Sieber C.M.K."/>
            <person name="Emerson J.B."/>
            <person name="Anantharaman K."/>
            <person name="Thomas B.C."/>
            <person name="Malmstrom R."/>
            <person name="Stieglmeier M."/>
            <person name="Klingl A."/>
            <person name="Woyke T."/>
            <person name="Ryan C.M."/>
            <person name="Banfield J.F."/>
        </authorList>
    </citation>
    <scope>NUCLEOTIDE SEQUENCE [LARGE SCALE GENOMIC DNA]</scope>
</reference>